<keyword evidence="3 5" id="KW-1133">Transmembrane helix</keyword>
<feature type="transmembrane region" description="Helical" evidence="5">
    <location>
        <begin position="6"/>
        <end position="21"/>
    </location>
</feature>
<sequence length="174" mass="19282">MNPFDILIITILAYGLIRGIFRGLVRELSSIVGVLGGFYAAYTYYPHVARLIAPWISDRVYLNILSYLLIFSAVVIIVGVLAVVIKYLLNIAYLGWVDRISGALFGVFKGALVICVLFIVLTAFLPKGAPLLKQATLSPYVATVSEIMAKVLSKDMKENFIIKIKELKKSWPTP</sequence>
<dbReference type="AlphaFoldDB" id="A0A5K7ZP66"/>
<dbReference type="EMBL" id="AP021876">
    <property type="protein sequence ID" value="BBO80620.1"/>
    <property type="molecule type" value="Genomic_DNA"/>
</dbReference>
<organism evidence="6 7">
    <name type="scientific">Desulfosarcina ovata subsp. sediminis</name>
    <dbReference type="NCBI Taxonomy" id="885957"/>
    <lineage>
        <taxon>Bacteria</taxon>
        <taxon>Pseudomonadati</taxon>
        <taxon>Thermodesulfobacteriota</taxon>
        <taxon>Desulfobacteria</taxon>
        <taxon>Desulfobacterales</taxon>
        <taxon>Desulfosarcinaceae</taxon>
        <taxon>Desulfosarcina</taxon>
    </lineage>
</organism>
<evidence type="ECO:0000256" key="4">
    <source>
        <dbReference type="ARBA" id="ARBA00023136"/>
    </source>
</evidence>
<feature type="transmembrane region" description="Helical" evidence="5">
    <location>
        <begin position="28"/>
        <end position="45"/>
    </location>
</feature>
<evidence type="ECO:0000256" key="3">
    <source>
        <dbReference type="ARBA" id="ARBA00022989"/>
    </source>
</evidence>
<feature type="transmembrane region" description="Helical" evidence="5">
    <location>
        <begin position="65"/>
        <end position="89"/>
    </location>
</feature>
<evidence type="ECO:0000256" key="1">
    <source>
        <dbReference type="ARBA" id="ARBA00004141"/>
    </source>
</evidence>
<gene>
    <name evidence="6" type="ORF">DSCO28_11860</name>
</gene>
<comment type="subcellular location">
    <subcellularLocation>
        <location evidence="1">Membrane</location>
        <topology evidence="1">Multi-pass membrane protein</topology>
    </subcellularLocation>
</comment>
<evidence type="ECO:0000256" key="2">
    <source>
        <dbReference type="ARBA" id="ARBA00022692"/>
    </source>
</evidence>
<keyword evidence="4 5" id="KW-0472">Membrane</keyword>
<dbReference type="PANTHER" id="PTHR36926">
    <property type="entry name" value="COLICIN V PRODUCTION PROTEIN"/>
    <property type="match status" value="1"/>
</dbReference>
<dbReference type="Pfam" id="PF02674">
    <property type="entry name" value="Colicin_V"/>
    <property type="match status" value="1"/>
</dbReference>
<accession>A0A5K7ZP66</accession>
<evidence type="ECO:0000313" key="7">
    <source>
        <dbReference type="Proteomes" id="UP000425960"/>
    </source>
</evidence>
<dbReference type="KEGG" id="dov:DSCO28_11860"/>
<proteinExistence type="predicted"/>
<feature type="transmembrane region" description="Helical" evidence="5">
    <location>
        <begin position="101"/>
        <end position="125"/>
    </location>
</feature>
<dbReference type="GO" id="GO:0016020">
    <property type="term" value="C:membrane"/>
    <property type="evidence" value="ECO:0007669"/>
    <property type="project" value="UniProtKB-SubCell"/>
</dbReference>
<dbReference type="GO" id="GO:0009403">
    <property type="term" value="P:toxin biosynthetic process"/>
    <property type="evidence" value="ECO:0007669"/>
    <property type="project" value="InterPro"/>
</dbReference>
<reference evidence="6 7" key="1">
    <citation type="submission" date="2019-11" db="EMBL/GenBank/DDBJ databases">
        <title>Comparative genomics of hydrocarbon-degrading Desulfosarcina strains.</title>
        <authorList>
            <person name="Watanabe M."/>
            <person name="Kojima H."/>
            <person name="Fukui M."/>
        </authorList>
    </citation>
    <scope>NUCLEOTIDE SEQUENCE [LARGE SCALE GENOMIC DNA]</scope>
    <source>
        <strain evidence="6 7">28bB2T</strain>
    </source>
</reference>
<protein>
    <submittedName>
        <fullName evidence="6">Colicin V biosynthesis protein</fullName>
    </submittedName>
</protein>
<evidence type="ECO:0000256" key="5">
    <source>
        <dbReference type="SAM" id="Phobius"/>
    </source>
</evidence>
<evidence type="ECO:0000313" key="6">
    <source>
        <dbReference type="EMBL" id="BBO80620.1"/>
    </source>
</evidence>
<dbReference type="InterPro" id="IPR003825">
    <property type="entry name" value="Colicin-V_CvpA"/>
</dbReference>
<keyword evidence="2 5" id="KW-0812">Transmembrane</keyword>
<dbReference type="PANTHER" id="PTHR36926:SF1">
    <property type="entry name" value="COLICIN V PRODUCTION PROTEIN"/>
    <property type="match status" value="1"/>
</dbReference>
<dbReference type="InterPro" id="IPR052719">
    <property type="entry name" value="CvpA-like"/>
</dbReference>
<name>A0A5K7ZP66_9BACT</name>
<dbReference type="RefSeq" id="WP_155309235.1">
    <property type="nucleotide sequence ID" value="NZ_AP021876.1"/>
</dbReference>
<dbReference type="Proteomes" id="UP000425960">
    <property type="component" value="Chromosome"/>
</dbReference>